<dbReference type="GO" id="GO:0004888">
    <property type="term" value="F:transmembrane signaling receptor activity"/>
    <property type="evidence" value="ECO:0007669"/>
    <property type="project" value="TreeGrafter"/>
</dbReference>
<dbReference type="SUPFAM" id="SSF48726">
    <property type="entry name" value="Immunoglobulin"/>
    <property type="match status" value="1"/>
</dbReference>
<sequence length="136" mass="15311">MFSHYEIWLTFGFIALRCVTSAVGVIHVTGYVGRKVNVSCSYDRGYESYEKYLCKDGCGSSDALITSDNKQNGRFRLDDENVLRNFTVTIISLSQNDSGSYLCGVQTCYIRDGDVVPLVLSHSMWFTLCLLCYVPE</sequence>
<dbReference type="OMA" id="VQAHINC"/>
<dbReference type="PANTHER" id="PTHR11860:SF118">
    <property type="entry name" value="CMRF35-LIKE MOLECULE 3-RELATED"/>
    <property type="match status" value="1"/>
</dbReference>
<protein>
    <recommendedName>
        <fullName evidence="4">Immunoglobulin V-set domain-containing protein</fullName>
    </recommendedName>
</protein>
<evidence type="ECO:0000256" key="1">
    <source>
        <dbReference type="ARBA" id="ARBA00004370"/>
    </source>
</evidence>
<organism evidence="5 6">
    <name type="scientific">Amphilophus citrinellus</name>
    <name type="common">Midas cichlid</name>
    <name type="synonym">Cichlasoma citrinellum</name>
    <dbReference type="NCBI Taxonomy" id="61819"/>
    <lineage>
        <taxon>Eukaryota</taxon>
        <taxon>Metazoa</taxon>
        <taxon>Chordata</taxon>
        <taxon>Craniata</taxon>
        <taxon>Vertebrata</taxon>
        <taxon>Euteleostomi</taxon>
        <taxon>Actinopterygii</taxon>
        <taxon>Neopterygii</taxon>
        <taxon>Teleostei</taxon>
        <taxon>Neoteleostei</taxon>
        <taxon>Acanthomorphata</taxon>
        <taxon>Ovalentaria</taxon>
        <taxon>Cichlomorphae</taxon>
        <taxon>Cichliformes</taxon>
        <taxon>Cichlidae</taxon>
        <taxon>New World cichlids</taxon>
        <taxon>Cichlasomatinae</taxon>
        <taxon>Heroini</taxon>
        <taxon>Amphilophus</taxon>
    </lineage>
</organism>
<dbReference type="InterPro" id="IPR013783">
    <property type="entry name" value="Ig-like_fold"/>
</dbReference>
<dbReference type="Proteomes" id="UP000261340">
    <property type="component" value="Unplaced"/>
</dbReference>
<evidence type="ECO:0000256" key="2">
    <source>
        <dbReference type="ARBA" id="ARBA00022692"/>
    </source>
</evidence>
<dbReference type="AlphaFoldDB" id="A0A3Q0SGT4"/>
<dbReference type="Pfam" id="PF07686">
    <property type="entry name" value="V-set"/>
    <property type="match status" value="1"/>
</dbReference>
<accession>A0A3Q0SGT4</accession>
<keyword evidence="6" id="KW-1185">Reference proteome</keyword>
<dbReference type="PANTHER" id="PTHR11860">
    <property type="entry name" value="POLYMERIC-IMMUNOGLOBULIN RECEPTOR"/>
    <property type="match status" value="1"/>
</dbReference>
<reference evidence="5" key="2">
    <citation type="submission" date="2025-09" db="UniProtKB">
        <authorList>
            <consortium name="Ensembl"/>
        </authorList>
    </citation>
    <scope>IDENTIFICATION</scope>
</reference>
<dbReference type="Gene3D" id="2.60.40.10">
    <property type="entry name" value="Immunoglobulins"/>
    <property type="match status" value="1"/>
</dbReference>
<dbReference type="GeneTree" id="ENSGT00970000193466"/>
<evidence type="ECO:0000313" key="5">
    <source>
        <dbReference type="Ensembl" id="ENSACIP00000024109.1"/>
    </source>
</evidence>
<dbReference type="InterPro" id="IPR036179">
    <property type="entry name" value="Ig-like_dom_sf"/>
</dbReference>
<keyword evidence="2" id="KW-0812">Transmembrane</keyword>
<feature type="domain" description="Immunoglobulin V-set" evidence="4">
    <location>
        <begin position="28"/>
        <end position="106"/>
    </location>
</feature>
<reference evidence="5" key="1">
    <citation type="submission" date="2025-08" db="UniProtKB">
        <authorList>
            <consortium name="Ensembl"/>
        </authorList>
    </citation>
    <scope>IDENTIFICATION</scope>
</reference>
<evidence type="ECO:0000313" key="6">
    <source>
        <dbReference type="Proteomes" id="UP000261340"/>
    </source>
</evidence>
<proteinExistence type="predicted"/>
<dbReference type="Ensembl" id="ENSACIT00000024746.1">
    <property type="protein sequence ID" value="ENSACIP00000024109.1"/>
    <property type="gene ID" value="ENSACIG00000018703.1"/>
</dbReference>
<comment type="subcellular location">
    <subcellularLocation>
        <location evidence="1">Membrane</location>
    </subcellularLocation>
</comment>
<keyword evidence="3" id="KW-0472">Membrane</keyword>
<name>A0A3Q0SGT4_AMPCI</name>
<dbReference type="GO" id="GO:0005886">
    <property type="term" value="C:plasma membrane"/>
    <property type="evidence" value="ECO:0007669"/>
    <property type="project" value="TreeGrafter"/>
</dbReference>
<dbReference type="InterPro" id="IPR013106">
    <property type="entry name" value="Ig_V-set"/>
</dbReference>
<evidence type="ECO:0000259" key="4">
    <source>
        <dbReference type="Pfam" id="PF07686"/>
    </source>
</evidence>
<dbReference type="InterPro" id="IPR050671">
    <property type="entry name" value="CD300_family_receptors"/>
</dbReference>
<evidence type="ECO:0000256" key="3">
    <source>
        <dbReference type="ARBA" id="ARBA00023136"/>
    </source>
</evidence>